<gene>
    <name evidence="2" type="primary">NHX7</name>
    <name evidence="2" type="ORF">SNAT2548_LOCUS14492</name>
</gene>
<keyword evidence="1" id="KW-0732">Signal</keyword>
<protein>
    <submittedName>
        <fullName evidence="2">NHX7 protein</fullName>
    </submittedName>
</protein>
<keyword evidence="3" id="KW-1185">Reference proteome</keyword>
<organism evidence="2 3">
    <name type="scientific">Symbiodinium natans</name>
    <dbReference type="NCBI Taxonomy" id="878477"/>
    <lineage>
        <taxon>Eukaryota</taxon>
        <taxon>Sar</taxon>
        <taxon>Alveolata</taxon>
        <taxon>Dinophyceae</taxon>
        <taxon>Suessiales</taxon>
        <taxon>Symbiodiniaceae</taxon>
        <taxon>Symbiodinium</taxon>
    </lineage>
</organism>
<evidence type="ECO:0000256" key="1">
    <source>
        <dbReference type="SAM" id="SignalP"/>
    </source>
</evidence>
<evidence type="ECO:0000313" key="3">
    <source>
        <dbReference type="Proteomes" id="UP000604046"/>
    </source>
</evidence>
<reference evidence="2" key="1">
    <citation type="submission" date="2021-02" db="EMBL/GenBank/DDBJ databases">
        <authorList>
            <person name="Dougan E. K."/>
            <person name="Rhodes N."/>
            <person name="Thang M."/>
            <person name="Chan C."/>
        </authorList>
    </citation>
    <scope>NUCLEOTIDE SEQUENCE</scope>
</reference>
<feature type="chain" id="PRO_5032789694" evidence="1">
    <location>
        <begin position="22"/>
        <end position="228"/>
    </location>
</feature>
<name>A0A812MZS9_9DINO</name>
<dbReference type="EMBL" id="CAJNDS010001702">
    <property type="protein sequence ID" value="CAE7273194.1"/>
    <property type="molecule type" value="Genomic_DNA"/>
</dbReference>
<feature type="signal peptide" evidence="1">
    <location>
        <begin position="1"/>
        <end position="21"/>
    </location>
</feature>
<evidence type="ECO:0000313" key="2">
    <source>
        <dbReference type="EMBL" id="CAE7273194.1"/>
    </source>
</evidence>
<sequence>MAHVAGSFLLQLALQVEHLLPQDNATVLCSPGDEARAEYWAFGHGHWTMKEGCAVAHRKKDFAYWSSTWAAGLTALKGSPSYKDPAIHTADGVYIFDAEFCTVNGFLDLPNKAQLLQNYSAIMEMEERACNSEPLQSLSASAHTSALREAVAMFNAEGEKDAAIRGAPFLETGVLERVNAEHCTKRRYSCMIHFCLNNFCKLSDGRVGQGCQCRKDFRLMPVPTSGRV</sequence>
<dbReference type="AlphaFoldDB" id="A0A812MZS9"/>
<dbReference type="Proteomes" id="UP000604046">
    <property type="component" value="Unassembled WGS sequence"/>
</dbReference>
<proteinExistence type="predicted"/>
<dbReference type="OrthoDB" id="439954at2759"/>
<comment type="caution">
    <text evidence="2">The sequence shown here is derived from an EMBL/GenBank/DDBJ whole genome shotgun (WGS) entry which is preliminary data.</text>
</comment>
<accession>A0A812MZS9</accession>